<feature type="non-terminal residue" evidence="11">
    <location>
        <position position="401"/>
    </location>
</feature>
<comment type="subcellular location">
    <subcellularLocation>
        <location evidence="1">Nucleus</location>
    </subcellularLocation>
</comment>
<dbReference type="GO" id="GO:0005667">
    <property type="term" value="C:transcription regulator complex"/>
    <property type="evidence" value="ECO:0007669"/>
    <property type="project" value="TreeGrafter"/>
</dbReference>
<evidence type="ECO:0000256" key="1">
    <source>
        <dbReference type="ARBA" id="ARBA00004123"/>
    </source>
</evidence>
<dbReference type="FunFam" id="3.30.160.60:FF:001465">
    <property type="entry name" value="Zinc finger protein 560"/>
    <property type="match status" value="1"/>
</dbReference>
<evidence type="ECO:0000256" key="6">
    <source>
        <dbReference type="ARBA" id="ARBA00023125"/>
    </source>
</evidence>
<accession>A0A0K8TL25</accession>
<keyword evidence="4 8" id="KW-0863">Zinc-finger</keyword>
<feature type="domain" description="C2H2-type" evidence="10">
    <location>
        <begin position="250"/>
        <end position="279"/>
    </location>
</feature>
<dbReference type="Gene3D" id="3.30.160.60">
    <property type="entry name" value="Classic Zinc Finger"/>
    <property type="match status" value="6"/>
</dbReference>
<evidence type="ECO:0000256" key="3">
    <source>
        <dbReference type="ARBA" id="ARBA00022737"/>
    </source>
</evidence>
<dbReference type="AlphaFoldDB" id="A0A0K8TL25"/>
<dbReference type="InterPro" id="IPR013087">
    <property type="entry name" value="Znf_C2H2_type"/>
</dbReference>
<evidence type="ECO:0000256" key="9">
    <source>
        <dbReference type="SAM" id="MobiDB-lite"/>
    </source>
</evidence>
<evidence type="ECO:0000256" key="7">
    <source>
        <dbReference type="ARBA" id="ARBA00023242"/>
    </source>
</evidence>
<evidence type="ECO:0000313" key="11">
    <source>
        <dbReference type="EMBL" id="JAI14873.1"/>
    </source>
</evidence>
<dbReference type="FunFam" id="3.30.160.60:FF:000358">
    <property type="entry name" value="zinc finger protein 24"/>
    <property type="match status" value="1"/>
</dbReference>
<evidence type="ECO:0000256" key="2">
    <source>
        <dbReference type="ARBA" id="ARBA00022723"/>
    </source>
</evidence>
<evidence type="ECO:0000256" key="8">
    <source>
        <dbReference type="PROSITE-ProRule" id="PRU00042"/>
    </source>
</evidence>
<dbReference type="GO" id="GO:0000785">
    <property type="term" value="C:chromatin"/>
    <property type="evidence" value="ECO:0007669"/>
    <property type="project" value="TreeGrafter"/>
</dbReference>
<feature type="domain" description="C2H2-type" evidence="10">
    <location>
        <begin position="364"/>
        <end position="391"/>
    </location>
</feature>
<keyword evidence="7" id="KW-0539">Nucleus</keyword>
<keyword evidence="3" id="KW-0677">Repeat</keyword>
<organism evidence="11">
    <name type="scientific">Tabanus bromius</name>
    <name type="common">Band-eyed brown horse fly</name>
    <dbReference type="NCBI Taxonomy" id="304241"/>
    <lineage>
        <taxon>Eukaryota</taxon>
        <taxon>Metazoa</taxon>
        <taxon>Ecdysozoa</taxon>
        <taxon>Arthropoda</taxon>
        <taxon>Hexapoda</taxon>
        <taxon>Insecta</taxon>
        <taxon>Pterygota</taxon>
        <taxon>Neoptera</taxon>
        <taxon>Endopterygota</taxon>
        <taxon>Diptera</taxon>
        <taxon>Brachycera</taxon>
        <taxon>Tabanomorpha</taxon>
        <taxon>Tabanoidea</taxon>
        <taxon>Tabanidae</taxon>
        <taxon>Tabanus</taxon>
    </lineage>
</organism>
<dbReference type="PANTHER" id="PTHR14003">
    <property type="entry name" value="TRANSCRIPTIONAL REPRESSOR PROTEIN YY"/>
    <property type="match status" value="1"/>
</dbReference>
<sequence>MISIYNHPNNLDTMLNFVSGHKVEEDDFLCIICYDELKIAFNFKQKCQQSPLYRPYTAMRTVALQNESSIVANEIPTSSGSVDRQSSALEENDAKISTTIVDEEEYSNEIDERLTDSKSSLHYATESTAGSHEDSFIVEVIDNPEYVAEVSDKDENGESQSSDREKELHGESDEGETENVDLIKCEHSIGKRGKRIPRDEHRKGPIPNYEEDDLFKNLGTTQCEYCFVVLDTYEERKEHELKHKEEDRPYRCNNEYCSARFKDRYSVRNHIRIHSDFKQYKCRFCDQRFHQRGNAKAHERCHTGEKPFVCPHCGKGFAEKGNLKSHIRFHTGERPYSCSHCSKTFRTHYSHKIHVRSHTQEKPFLCSDCGKSFNCSGKLRIHKRIHTGHRPYMCDLCGASF</sequence>
<feature type="domain" description="C2H2-type" evidence="10">
    <location>
        <begin position="308"/>
        <end position="335"/>
    </location>
</feature>
<evidence type="ECO:0000256" key="4">
    <source>
        <dbReference type="ARBA" id="ARBA00022771"/>
    </source>
</evidence>
<dbReference type="GO" id="GO:0000978">
    <property type="term" value="F:RNA polymerase II cis-regulatory region sequence-specific DNA binding"/>
    <property type="evidence" value="ECO:0007669"/>
    <property type="project" value="TreeGrafter"/>
</dbReference>
<protein>
    <recommendedName>
        <fullName evidence="10">C2H2-type domain-containing protein</fullName>
    </recommendedName>
</protein>
<name>A0A0K8TL25_TABBR</name>
<evidence type="ECO:0000259" key="10">
    <source>
        <dbReference type="PROSITE" id="PS50157"/>
    </source>
</evidence>
<dbReference type="InterPro" id="IPR036236">
    <property type="entry name" value="Znf_C2H2_sf"/>
</dbReference>
<dbReference type="GO" id="GO:0000981">
    <property type="term" value="F:DNA-binding transcription factor activity, RNA polymerase II-specific"/>
    <property type="evidence" value="ECO:0007669"/>
    <property type="project" value="TreeGrafter"/>
</dbReference>
<dbReference type="PANTHER" id="PTHR14003:SF23">
    <property type="entry name" value="ZINC FINGER PROTEIN 143"/>
    <property type="match status" value="1"/>
</dbReference>
<dbReference type="GO" id="GO:0008270">
    <property type="term" value="F:zinc ion binding"/>
    <property type="evidence" value="ECO:0007669"/>
    <property type="project" value="UniProtKB-KW"/>
</dbReference>
<proteinExistence type="evidence at transcript level"/>
<evidence type="ECO:0000256" key="5">
    <source>
        <dbReference type="ARBA" id="ARBA00022833"/>
    </source>
</evidence>
<dbReference type="PROSITE" id="PS00028">
    <property type="entry name" value="ZINC_FINGER_C2H2_1"/>
    <property type="match status" value="5"/>
</dbReference>
<dbReference type="PROSITE" id="PS50157">
    <property type="entry name" value="ZINC_FINGER_C2H2_2"/>
    <property type="match status" value="5"/>
</dbReference>
<keyword evidence="6" id="KW-0238">DNA-binding</keyword>
<dbReference type="Pfam" id="PF00096">
    <property type="entry name" value="zf-C2H2"/>
    <property type="match status" value="3"/>
</dbReference>
<dbReference type="GO" id="GO:0000122">
    <property type="term" value="P:negative regulation of transcription by RNA polymerase II"/>
    <property type="evidence" value="ECO:0007669"/>
    <property type="project" value="UniProtKB-ARBA"/>
</dbReference>
<dbReference type="SMART" id="SM00355">
    <property type="entry name" value="ZnF_C2H2"/>
    <property type="match status" value="6"/>
</dbReference>
<keyword evidence="5" id="KW-0862">Zinc</keyword>
<keyword evidence="2" id="KW-0479">Metal-binding</keyword>
<dbReference type="EMBL" id="GDAI01002730">
    <property type="protein sequence ID" value="JAI14873.1"/>
    <property type="molecule type" value="mRNA"/>
</dbReference>
<reference evidence="11" key="1">
    <citation type="journal article" date="2015" name="Insect Biochem. Mol. Biol.">
        <title>An insight into the sialome of the horse fly, Tabanus bromius.</title>
        <authorList>
            <person name="Ribeiro J.M."/>
            <person name="Kazimirova M."/>
            <person name="Takac P."/>
            <person name="Andersen J.F."/>
            <person name="Francischetti I.M."/>
        </authorList>
    </citation>
    <scope>NUCLEOTIDE SEQUENCE</scope>
</reference>
<feature type="compositionally biased region" description="Basic and acidic residues" evidence="9">
    <location>
        <begin position="150"/>
        <end position="172"/>
    </location>
</feature>
<dbReference type="GO" id="GO:0031519">
    <property type="term" value="C:PcG protein complex"/>
    <property type="evidence" value="ECO:0007669"/>
    <property type="project" value="TreeGrafter"/>
</dbReference>
<feature type="domain" description="C2H2-type" evidence="10">
    <location>
        <begin position="336"/>
        <end position="363"/>
    </location>
</feature>
<dbReference type="FunFam" id="3.30.160.60:FF:000702">
    <property type="entry name" value="Transcription factor E4F1 isoform 1"/>
    <property type="match status" value="1"/>
</dbReference>
<dbReference type="SUPFAM" id="SSF57667">
    <property type="entry name" value="beta-beta-alpha zinc fingers"/>
    <property type="match status" value="3"/>
</dbReference>
<feature type="domain" description="C2H2-type" evidence="10">
    <location>
        <begin position="280"/>
        <end position="307"/>
    </location>
</feature>
<feature type="region of interest" description="Disordered" evidence="9">
    <location>
        <begin position="149"/>
        <end position="180"/>
    </location>
</feature>